<reference evidence="1 2" key="1">
    <citation type="submission" date="2016-02" db="EMBL/GenBank/DDBJ databases">
        <title>Genome analysis of coral dinoflagellate symbionts highlights evolutionary adaptations to a symbiotic lifestyle.</title>
        <authorList>
            <person name="Aranda M."/>
            <person name="Li Y."/>
            <person name="Liew Y.J."/>
            <person name="Baumgarten S."/>
            <person name="Simakov O."/>
            <person name="Wilson M."/>
            <person name="Piel J."/>
            <person name="Ashoor H."/>
            <person name="Bougouffa S."/>
            <person name="Bajic V.B."/>
            <person name="Ryu T."/>
            <person name="Ravasi T."/>
            <person name="Bayer T."/>
            <person name="Micklem G."/>
            <person name="Kim H."/>
            <person name="Bhak J."/>
            <person name="Lajeunesse T.C."/>
            <person name="Voolstra C.R."/>
        </authorList>
    </citation>
    <scope>NUCLEOTIDE SEQUENCE [LARGE SCALE GENOMIC DNA]</scope>
    <source>
        <strain evidence="1 2">CCMP2467</strain>
    </source>
</reference>
<comment type="caution">
    <text evidence="1">The sequence shown here is derived from an EMBL/GenBank/DDBJ whole genome shotgun (WGS) entry which is preliminary data.</text>
</comment>
<name>A0A1Q9DFK8_SYMMI</name>
<keyword evidence="2" id="KW-1185">Reference proteome</keyword>
<protein>
    <submittedName>
        <fullName evidence="1">Uncharacterized protein</fullName>
    </submittedName>
</protein>
<evidence type="ECO:0000313" key="1">
    <source>
        <dbReference type="EMBL" id="OLP93951.1"/>
    </source>
</evidence>
<gene>
    <name evidence="1" type="ORF">AK812_SmicGene24130</name>
</gene>
<proteinExistence type="predicted"/>
<dbReference type="AlphaFoldDB" id="A0A1Q9DFK8"/>
<evidence type="ECO:0000313" key="2">
    <source>
        <dbReference type="Proteomes" id="UP000186817"/>
    </source>
</evidence>
<organism evidence="1 2">
    <name type="scientific">Symbiodinium microadriaticum</name>
    <name type="common">Dinoflagellate</name>
    <name type="synonym">Zooxanthella microadriatica</name>
    <dbReference type="NCBI Taxonomy" id="2951"/>
    <lineage>
        <taxon>Eukaryota</taxon>
        <taxon>Sar</taxon>
        <taxon>Alveolata</taxon>
        <taxon>Dinophyceae</taxon>
        <taxon>Suessiales</taxon>
        <taxon>Symbiodiniaceae</taxon>
        <taxon>Symbiodinium</taxon>
    </lineage>
</organism>
<dbReference type="Proteomes" id="UP000186817">
    <property type="component" value="Unassembled WGS sequence"/>
</dbReference>
<sequence>MSAPRGPTEKCGKCGESWLETVSPAGADWSQKAGRVRSARTTYEAGEVGLAQTLLTRLFSFMPESPRSVSVAEWLGLMDGDELLDGVGDLHVNRPALSIPAGVNAKHSAAVGVSNVDGGTSDGGVYVENALISQKFEIVESIALCRLQSRPVNSVMCLASWEPSEDNQDDLSNYVACWVLWHQNILLHLGGVVAVLVMRKADV</sequence>
<accession>A0A1Q9DFK8</accession>
<dbReference type="EMBL" id="LSRX01000564">
    <property type="protein sequence ID" value="OLP93951.1"/>
    <property type="molecule type" value="Genomic_DNA"/>
</dbReference>